<evidence type="ECO:0000256" key="4">
    <source>
        <dbReference type="ARBA" id="ARBA00022840"/>
    </source>
</evidence>
<feature type="binding site" evidence="6">
    <location>
        <begin position="93"/>
        <end position="100"/>
    </location>
    <ligand>
        <name>ATP</name>
        <dbReference type="ChEBI" id="CHEBI:30616"/>
    </ligand>
</feature>
<dbReference type="Gene3D" id="3.40.850.10">
    <property type="entry name" value="Kinesin motor domain"/>
    <property type="match status" value="1"/>
</dbReference>
<comment type="caution">
    <text evidence="10">The sequence shown here is derived from an EMBL/GenBank/DDBJ whole genome shotgun (WGS) entry which is preliminary data.</text>
</comment>
<feature type="domain" description="Kinesin motor" evidence="9">
    <location>
        <begin position="9"/>
        <end position="350"/>
    </location>
</feature>
<dbReference type="InterPro" id="IPR027640">
    <property type="entry name" value="Kinesin-like_fam"/>
</dbReference>
<feature type="coiled-coil region" evidence="7">
    <location>
        <begin position="727"/>
        <end position="765"/>
    </location>
</feature>
<proteinExistence type="inferred from homology"/>
<feature type="coiled-coil region" evidence="7">
    <location>
        <begin position="407"/>
        <end position="459"/>
    </location>
</feature>
<dbReference type="GO" id="GO:0051231">
    <property type="term" value="P:spindle elongation"/>
    <property type="evidence" value="ECO:0007669"/>
    <property type="project" value="TreeGrafter"/>
</dbReference>
<dbReference type="Proteomes" id="UP001515480">
    <property type="component" value="Unassembled WGS sequence"/>
</dbReference>
<feature type="coiled-coil region" evidence="7">
    <location>
        <begin position="1471"/>
        <end position="1625"/>
    </location>
</feature>
<evidence type="ECO:0000256" key="3">
    <source>
        <dbReference type="ARBA" id="ARBA00022741"/>
    </source>
</evidence>
<evidence type="ECO:0000256" key="5">
    <source>
        <dbReference type="ARBA" id="ARBA00023054"/>
    </source>
</evidence>
<evidence type="ECO:0000256" key="7">
    <source>
        <dbReference type="SAM" id="Coils"/>
    </source>
</evidence>
<feature type="coiled-coil region" evidence="7">
    <location>
        <begin position="1142"/>
        <end position="1432"/>
    </location>
</feature>
<dbReference type="GO" id="GO:0005737">
    <property type="term" value="C:cytoplasm"/>
    <property type="evidence" value="ECO:0007669"/>
    <property type="project" value="UniProtKB-SubCell"/>
</dbReference>
<dbReference type="GO" id="GO:0005524">
    <property type="term" value="F:ATP binding"/>
    <property type="evidence" value="ECO:0007669"/>
    <property type="project" value="UniProtKB-UniRule"/>
</dbReference>
<dbReference type="Pfam" id="PF00225">
    <property type="entry name" value="Kinesin"/>
    <property type="match status" value="1"/>
</dbReference>
<gene>
    <name evidence="10" type="ORF">AB1Y20_002680</name>
</gene>
<evidence type="ECO:0000256" key="6">
    <source>
        <dbReference type="PROSITE-ProRule" id="PRU00283"/>
    </source>
</evidence>
<comment type="similarity">
    <text evidence="6">Belongs to the TRAFAC class myosin-kinesin ATPase superfamily. Kinesin family.</text>
</comment>
<dbReference type="PROSITE" id="PS00411">
    <property type="entry name" value="KINESIN_MOTOR_1"/>
    <property type="match status" value="1"/>
</dbReference>
<keyword evidence="3 6" id="KW-0547">Nucleotide-binding</keyword>
<reference evidence="10 11" key="1">
    <citation type="journal article" date="2024" name="Science">
        <title>Giant polyketide synthase enzymes in the biosynthesis of giant marine polyether toxins.</title>
        <authorList>
            <person name="Fallon T.R."/>
            <person name="Shende V.V."/>
            <person name="Wierzbicki I.H."/>
            <person name="Pendleton A.L."/>
            <person name="Watervoot N.F."/>
            <person name="Auber R.P."/>
            <person name="Gonzalez D.J."/>
            <person name="Wisecaver J.H."/>
            <person name="Moore B.S."/>
        </authorList>
    </citation>
    <scope>NUCLEOTIDE SEQUENCE [LARGE SCALE GENOMIC DNA]</scope>
    <source>
        <strain evidence="10 11">12B1</strain>
    </source>
</reference>
<sequence>MGGGEPPSSVMVAVRCRPFNRRELDQQESKIVTIGSDGYCGLQPADESDRMREFSFDFTYDDGTLQRTVYENLGQPMLDKAFDGWNGTIFAYGQTGSGKSFSMTGSKENPGIIPQLNDEMFQRIVTSQAENPAKKFLVTCSFMEIYNEVLYDLLDPSIGKGASKSRKDSNIEIKEHPALGVYVQGLQEIAVDSHVKIEQLMTQGNDMRAVAATNMNATSSRSHSIFIIKITQKEAIAGQQKEVRATINLVDLAGSERVSKTGATGDKLKEGANINKSLSALGNVINALAEQSKKNKKVFIPYRNSKLTRVLQESLGGNSVTVMLAAISPAAYNFEETLNTLQYADRAKAIQLKARKNEQMTEVGKLKAEIEALKAQLASSGGGGSGGGGDLSEAAKAQMQSQIEDYNLMLKQSFEEKERLAQAMEKERRELLEKQDATRAELQRKYEAERRAMLEADSDHWVRMLLQSSKHNPSHTEFVHSMESLEGRRRELAEKLREQSAFIAVLQNALEREATQYLEKEAALRAAGDDPHAGADEVAVKTLLEQMLIKMKNLREEMSKTYSVRDELATQLEALESGAAAQLRIVKNDEDEGVDLVQTQRERFDLELFVEFSATQRAKQRQKEGVLSTGLNEPLKAVTIAVQRGVEEELQTVSGRLASNDSIDATTRANMEKRVTVLEKELSVLADIVQRDDLGKVLHGLSQVVQGVVTRTSKRLSMRDKKKGEALAAKEQQVKEMRAEAEQMREKQYKENIALNDEVARLLKENGELQTMIVERDHCISRFQVAARKMGQDNASVRAALADIVVPTAFTATLQENGQTELVPNASSQSVDSPKPRAMRAPPPAPAGELATAPRRPASAGSANPFRVDVASLVSGADGPASAALQGKLQILDGQLKETQQHLRQAVEVATRVQEEKRYIEETELISLRMRAAKLEEELMRLDPEVAAKVNEEQPSVPPLPLGNTPLVPLSLNVIAAAPQTVSMTVPEGAAAGAELTVTAPNGEQVTITVPEGVQPGEQLEVQMPGSTGSQATASAQALSMTVPEGATAGTEVTVTAPNGQQVTVTVPEGVEPGQQIEVQLPSSNPAAAATIAPLRLTVETRSPTERETEYSQIRSLHNEKMTLTLQLASTAQEATGAHGREAELELQVAQLREERDAYARQLQGSAAEVHEDVALEAADGQGKVETLQAQLRAVQNKAVEATQSSREEKLKAERARMEAELGITQLKEERLQLQETVLTAEEAALEAQQELENERQAVLELKEVLMKSELRTEQLEQKLKLVESSTSERIEKLQAEVEDAEARATEAHDELEALEEEKYSLVHDIEVLEEELEDANTHQKRYYEALMQKEDQLNRLKAQCAALTKAVEKLQYENELNELRNNPVGEELDVAHLHQETDELKRMNASKDRELQKLKTELEAMQLTVEEESYDQQSPGKLKSWLDGSNENVPAINFMEPLTPLHGEDAYSKVARAREEMEAKAAAAAEAEKQRAAAAAQQLEENEHLMRIQLQQEKERVEQGISRIRQLEAQSHKQERELLGLIAARDELISLQSKKDEELSEMQDNLYDASQKLEEEQDRSAELQTELDELRKQLQEMQKSLVGLRSLEMELEDERQARKKLEQRLKQALG</sequence>
<evidence type="ECO:0000313" key="10">
    <source>
        <dbReference type="EMBL" id="KAL1516068.1"/>
    </source>
</evidence>
<evidence type="ECO:0000256" key="1">
    <source>
        <dbReference type="ARBA" id="ARBA00004496"/>
    </source>
</evidence>
<dbReference type="GO" id="GO:0005875">
    <property type="term" value="C:microtubule associated complex"/>
    <property type="evidence" value="ECO:0007669"/>
    <property type="project" value="TreeGrafter"/>
</dbReference>
<dbReference type="PROSITE" id="PS50067">
    <property type="entry name" value="KINESIN_MOTOR_2"/>
    <property type="match status" value="1"/>
</dbReference>
<feature type="compositionally biased region" description="Polar residues" evidence="8">
    <location>
        <begin position="820"/>
        <end position="832"/>
    </location>
</feature>
<comment type="subcellular location">
    <subcellularLocation>
        <location evidence="1">Cytoplasm</location>
    </subcellularLocation>
</comment>
<organism evidence="10 11">
    <name type="scientific">Prymnesium parvum</name>
    <name type="common">Toxic golden alga</name>
    <dbReference type="NCBI Taxonomy" id="97485"/>
    <lineage>
        <taxon>Eukaryota</taxon>
        <taxon>Haptista</taxon>
        <taxon>Haptophyta</taxon>
        <taxon>Prymnesiophyceae</taxon>
        <taxon>Prymnesiales</taxon>
        <taxon>Prymnesiaceae</taxon>
        <taxon>Prymnesium</taxon>
    </lineage>
</organism>
<dbReference type="PRINTS" id="PR00380">
    <property type="entry name" value="KINESINHEAVY"/>
</dbReference>
<keyword evidence="6" id="KW-0505">Motor protein</keyword>
<evidence type="ECO:0000256" key="2">
    <source>
        <dbReference type="ARBA" id="ARBA00022490"/>
    </source>
</evidence>
<protein>
    <recommendedName>
        <fullName evidence="9">Kinesin motor domain-containing protein</fullName>
    </recommendedName>
</protein>
<dbReference type="SMART" id="SM00129">
    <property type="entry name" value="KISc"/>
    <property type="match status" value="1"/>
</dbReference>
<keyword evidence="11" id="KW-1185">Reference proteome</keyword>
<keyword evidence="2" id="KW-0963">Cytoplasm</keyword>
<dbReference type="InterPro" id="IPR027417">
    <property type="entry name" value="P-loop_NTPase"/>
</dbReference>
<evidence type="ECO:0000313" key="11">
    <source>
        <dbReference type="Proteomes" id="UP001515480"/>
    </source>
</evidence>
<dbReference type="EMBL" id="JBGBPQ010000011">
    <property type="protein sequence ID" value="KAL1516068.1"/>
    <property type="molecule type" value="Genomic_DNA"/>
</dbReference>
<evidence type="ECO:0000259" key="9">
    <source>
        <dbReference type="PROSITE" id="PS50067"/>
    </source>
</evidence>
<keyword evidence="4 6" id="KW-0067">ATP-binding</keyword>
<accession>A0AB34J8L9</accession>
<dbReference type="PANTHER" id="PTHR47969:SF15">
    <property type="entry name" value="CHROMOSOME-ASSOCIATED KINESIN KIF4A-RELATED"/>
    <property type="match status" value="1"/>
</dbReference>
<evidence type="ECO:0000256" key="8">
    <source>
        <dbReference type="SAM" id="MobiDB-lite"/>
    </source>
</evidence>
<dbReference type="GO" id="GO:0008017">
    <property type="term" value="F:microtubule binding"/>
    <property type="evidence" value="ECO:0007669"/>
    <property type="project" value="InterPro"/>
</dbReference>
<keyword evidence="5 7" id="KW-0175">Coiled coil</keyword>
<dbReference type="PANTHER" id="PTHR47969">
    <property type="entry name" value="CHROMOSOME-ASSOCIATED KINESIN KIF4A-RELATED"/>
    <property type="match status" value="1"/>
</dbReference>
<dbReference type="GO" id="GO:0003777">
    <property type="term" value="F:microtubule motor activity"/>
    <property type="evidence" value="ECO:0007669"/>
    <property type="project" value="InterPro"/>
</dbReference>
<dbReference type="SUPFAM" id="SSF52540">
    <property type="entry name" value="P-loop containing nucleoside triphosphate hydrolases"/>
    <property type="match status" value="1"/>
</dbReference>
<dbReference type="GO" id="GO:0007052">
    <property type="term" value="P:mitotic spindle organization"/>
    <property type="evidence" value="ECO:0007669"/>
    <property type="project" value="TreeGrafter"/>
</dbReference>
<dbReference type="InterPro" id="IPR019821">
    <property type="entry name" value="Kinesin_motor_CS"/>
</dbReference>
<dbReference type="GO" id="GO:0007018">
    <property type="term" value="P:microtubule-based movement"/>
    <property type="evidence" value="ECO:0007669"/>
    <property type="project" value="InterPro"/>
</dbReference>
<dbReference type="InterPro" id="IPR036961">
    <property type="entry name" value="Kinesin_motor_dom_sf"/>
</dbReference>
<dbReference type="InterPro" id="IPR001752">
    <property type="entry name" value="Kinesin_motor_dom"/>
</dbReference>
<feature type="region of interest" description="Disordered" evidence="8">
    <location>
        <begin position="820"/>
        <end position="863"/>
    </location>
</feature>
<name>A0AB34J8L9_PRYPA</name>